<feature type="region of interest" description="Disordered" evidence="1">
    <location>
        <begin position="55"/>
        <end position="100"/>
    </location>
</feature>
<gene>
    <name evidence="2" type="ORF">PLEPLA_LOCUS34776</name>
</gene>
<feature type="compositionally biased region" description="Low complexity" evidence="1">
    <location>
        <begin position="55"/>
        <end position="81"/>
    </location>
</feature>
<dbReference type="Proteomes" id="UP001153269">
    <property type="component" value="Unassembled WGS sequence"/>
</dbReference>
<sequence>MVDSQNKFFSFWLHAGTLEPRRVLLEISTFNSGLGNLLDQICVTWRSAPQLRCSLRSSSHPSSRFGSQQPFISSSSSSSSSLPPPAPSSPSFSHHSPPLSLPHPLGVSPWSHAHDSSSHMETFAL</sequence>
<proteinExistence type="predicted"/>
<feature type="compositionally biased region" description="Low complexity" evidence="1">
    <location>
        <begin position="89"/>
        <end position="100"/>
    </location>
</feature>
<organism evidence="2 3">
    <name type="scientific">Pleuronectes platessa</name>
    <name type="common">European plaice</name>
    <dbReference type="NCBI Taxonomy" id="8262"/>
    <lineage>
        <taxon>Eukaryota</taxon>
        <taxon>Metazoa</taxon>
        <taxon>Chordata</taxon>
        <taxon>Craniata</taxon>
        <taxon>Vertebrata</taxon>
        <taxon>Euteleostomi</taxon>
        <taxon>Actinopterygii</taxon>
        <taxon>Neopterygii</taxon>
        <taxon>Teleostei</taxon>
        <taxon>Neoteleostei</taxon>
        <taxon>Acanthomorphata</taxon>
        <taxon>Carangaria</taxon>
        <taxon>Pleuronectiformes</taxon>
        <taxon>Pleuronectoidei</taxon>
        <taxon>Pleuronectidae</taxon>
        <taxon>Pleuronectes</taxon>
    </lineage>
</organism>
<evidence type="ECO:0000313" key="3">
    <source>
        <dbReference type="Proteomes" id="UP001153269"/>
    </source>
</evidence>
<dbReference type="AlphaFoldDB" id="A0A9N7YWJ8"/>
<evidence type="ECO:0000313" key="2">
    <source>
        <dbReference type="EMBL" id="CAB1447079.1"/>
    </source>
</evidence>
<dbReference type="EMBL" id="CADEAL010003936">
    <property type="protein sequence ID" value="CAB1447079.1"/>
    <property type="molecule type" value="Genomic_DNA"/>
</dbReference>
<comment type="caution">
    <text evidence="2">The sequence shown here is derived from an EMBL/GenBank/DDBJ whole genome shotgun (WGS) entry which is preliminary data.</text>
</comment>
<accession>A0A9N7YWJ8</accession>
<keyword evidence="3" id="KW-1185">Reference proteome</keyword>
<evidence type="ECO:0000256" key="1">
    <source>
        <dbReference type="SAM" id="MobiDB-lite"/>
    </source>
</evidence>
<protein>
    <submittedName>
        <fullName evidence="2">Uncharacterized protein</fullName>
    </submittedName>
</protein>
<name>A0A9N7YWJ8_PLEPL</name>
<reference evidence="2" key="1">
    <citation type="submission" date="2020-03" db="EMBL/GenBank/DDBJ databases">
        <authorList>
            <person name="Weist P."/>
        </authorList>
    </citation>
    <scope>NUCLEOTIDE SEQUENCE</scope>
</reference>